<sequence>MGPQTASVPGARISVPLSSERASESYGSRSGSGRARDNKHTYIHTYIHTSKNYPERTPYRTDRIARPTERPSPVKTRHLHESDPAHPVTGITNSPSKTKEDVPNNKSEIKTPSPPPIRKSLGKLEASESAIAAGSRSGERAEASASLSIRYKTTPAIDRGLAVPLVVSA</sequence>
<dbReference type="Proteomes" id="UP000054565">
    <property type="component" value="Unassembled WGS sequence"/>
</dbReference>
<evidence type="ECO:0000313" key="2">
    <source>
        <dbReference type="EMBL" id="KMP02913.1"/>
    </source>
</evidence>
<gene>
    <name evidence="2" type="ORF">CIRG_02605</name>
</gene>
<organism evidence="2 3">
    <name type="scientific">Coccidioides immitis RMSCC 2394</name>
    <dbReference type="NCBI Taxonomy" id="404692"/>
    <lineage>
        <taxon>Eukaryota</taxon>
        <taxon>Fungi</taxon>
        <taxon>Dikarya</taxon>
        <taxon>Ascomycota</taxon>
        <taxon>Pezizomycotina</taxon>
        <taxon>Eurotiomycetes</taxon>
        <taxon>Eurotiomycetidae</taxon>
        <taxon>Onygenales</taxon>
        <taxon>Onygenaceae</taxon>
        <taxon>Coccidioides</taxon>
    </lineage>
</organism>
<feature type="region of interest" description="Disordered" evidence="1">
    <location>
        <begin position="1"/>
        <end position="143"/>
    </location>
</feature>
<reference evidence="3" key="1">
    <citation type="journal article" date="2010" name="Genome Res.">
        <title>Population genomic sequencing of Coccidioides fungi reveals recent hybridization and transposon control.</title>
        <authorList>
            <person name="Neafsey D.E."/>
            <person name="Barker B.M."/>
            <person name="Sharpton T.J."/>
            <person name="Stajich J.E."/>
            <person name="Park D.J."/>
            <person name="Whiston E."/>
            <person name="Hung C.-Y."/>
            <person name="McMahan C."/>
            <person name="White J."/>
            <person name="Sykes S."/>
            <person name="Heiman D."/>
            <person name="Young S."/>
            <person name="Zeng Q."/>
            <person name="Abouelleil A."/>
            <person name="Aftuck L."/>
            <person name="Bessette D."/>
            <person name="Brown A."/>
            <person name="FitzGerald M."/>
            <person name="Lui A."/>
            <person name="Macdonald J.P."/>
            <person name="Priest M."/>
            <person name="Orbach M.J."/>
            <person name="Galgiani J.N."/>
            <person name="Kirkland T.N."/>
            <person name="Cole G.T."/>
            <person name="Birren B.W."/>
            <person name="Henn M.R."/>
            <person name="Taylor J.W."/>
            <person name="Rounsley S.D."/>
        </authorList>
    </citation>
    <scope>NUCLEOTIDE SEQUENCE [LARGE SCALE GENOMIC DNA]</scope>
    <source>
        <strain evidence="3">RMSCC 2394</strain>
    </source>
</reference>
<dbReference type="AlphaFoldDB" id="A0A0J6Y880"/>
<accession>A0A0J6Y880</accession>
<proteinExistence type="predicted"/>
<feature type="compositionally biased region" description="Basic and acidic residues" evidence="1">
    <location>
        <begin position="53"/>
        <end position="69"/>
    </location>
</feature>
<feature type="compositionally biased region" description="Low complexity" evidence="1">
    <location>
        <begin position="18"/>
        <end position="33"/>
    </location>
</feature>
<evidence type="ECO:0000256" key="1">
    <source>
        <dbReference type="SAM" id="MobiDB-lite"/>
    </source>
</evidence>
<dbReference type="EMBL" id="DS028094">
    <property type="protein sequence ID" value="KMP02913.1"/>
    <property type="molecule type" value="Genomic_DNA"/>
</dbReference>
<name>A0A0J6Y880_COCIT</name>
<evidence type="ECO:0000313" key="3">
    <source>
        <dbReference type="Proteomes" id="UP000054565"/>
    </source>
</evidence>
<feature type="compositionally biased region" description="Basic and acidic residues" evidence="1">
    <location>
        <begin position="97"/>
        <end position="109"/>
    </location>
</feature>
<protein>
    <submittedName>
        <fullName evidence="2">Uncharacterized protein</fullName>
    </submittedName>
</protein>